<accession>A0A3S0D6S0</accession>
<dbReference type="GO" id="GO:0022857">
    <property type="term" value="F:transmembrane transporter activity"/>
    <property type="evidence" value="ECO:0007669"/>
    <property type="project" value="InterPro"/>
</dbReference>
<sequence length="360" mass="40563">MRKTPMIIGAFILLSQLSCNNKKHEKHEETKYLITSPVKKDTAIIKDYVCQIHSIRNIEVRALEKGYLQHISVDEGQTVKKGQKMFQIMPNIYEAELQKAEAEAQVAKIEFQNTKLLADGNVVSENELAMAKAGYEKAKAEVLLAKTHLGFTNIKAPFNGIMDHLHVREGSLLDEGELLTTLSDNSQMWVYFNVPEAEYLDYITNVDNSTKKEVGLLMANNKRFGQTGIVETIEGEFNSETGNIPFRATFPNPDGILRHGETGSILMRIPFEDVLVIPQKATFQILDKKYVFVVDNNNVVQQQEITVGAELPNLFIVENGLSESDKILLEGIRKVKDQDKIHTEFQEPDAVLSHLALYAE</sequence>
<evidence type="ECO:0000259" key="5">
    <source>
        <dbReference type="Pfam" id="PF25944"/>
    </source>
</evidence>
<feature type="domain" description="Multidrug resistance protein MdtA-like C-terminal permuted SH3" evidence="6">
    <location>
        <begin position="273"/>
        <end position="333"/>
    </location>
</feature>
<dbReference type="InterPro" id="IPR058627">
    <property type="entry name" value="MdtA-like_C"/>
</dbReference>
<feature type="domain" description="Multidrug resistance protein MdtA-like alpha-helical hairpin" evidence="3">
    <location>
        <begin position="93"/>
        <end position="147"/>
    </location>
</feature>
<dbReference type="NCBIfam" id="TIGR01730">
    <property type="entry name" value="RND_mfp"/>
    <property type="match status" value="1"/>
</dbReference>
<feature type="domain" description="Multidrug resistance protein MdtA-like barrel-sandwich hybrid" evidence="4">
    <location>
        <begin position="56"/>
        <end position="177"/>
    </location>
</feature>
<evidence type="ECO:0000313" key="8">
    <source>
        <dbReference type="Proteomes" id="UP000267585"/>
    </source>
</evidence>
<evidence type="ECO:0000259" key="3">
    <source>
        <dbReference type="Pfam" id="PF25876"/>
    </source>
</evidence>
<dbReference type="InterPro" id="IPR058626">
    <property type="entry name" value="MdtA-like_b-barrel"/>
</dbReference>
<dbReference type="Pfam" id="PF25967">
    <property type="entry name" value="RND-MFP_C"/>
    <property type="match status" value="1"/>
</dbReference>
<keyword evidence="8" id="KW-1185">Reference proteome</keyword>
<dbReference type="PANTHER" id="PTHR30158:SF23">
    <property type="entry name" value="MULTIDRUG RESISTANCE PROTEIN MEXA"/>
    <property type="match status" value="1"/>
</dbReference>
<reference evidence="7 8" key="1">
    <citation type="submission" date="2018-11" db="EMBL/GenBank/DDBJ databases">
        <title>Arenibacter aquaticus sp.nov., a marine bacterium isolated from surface seawater in the South China Sea.</title>
        <authorList>
            <person name="Guo J."/>
            <person name="Sun J."/>
        </authorList>
    </citation>
    <scope>NUCLEOTIDE SEQUENCE [LARGE SCALE GENOMIC DNA]</scope>
    <source>
        <strain evidence="7 8">GUO666</strain>
    </source>
</reference>
<protein>
    <submittedName>
        <fullName evidence="7">Efflux RND transporter periplasmic adaptor subunit</fullName>
    </submittedName>
</protein>
<gene>
    <name evidence="7" type="ORF">EHW67_03875</name>
</gene>
<evidence type="ECO:0000259" key="4">
    <source>
        <dbReference type="Pfam" id="PF25917"/>
    </source>
</evidence>
<evidence type="ECO:0000259" key="6">
    <source>
        <dbReference type="Pfam" id="PF25967"/>
    </source>
</evidence>
<comment type="caution">
    <text evidence="7">The sequence shown here is derived from an EMBL/GenBank/DDBJ whole genome shotgun (WGS) entry which is preliminary data.</text>
</comment>
<dbReference type="Gene3D" id="2.40.420.20">
    <property type="match status" value="1"/>
</dbReference>
<dbReference type="Proteomes" id="UP000267585">
    <property type="component" value="Unassembled WGS sequence"/>
</dbReference>
<dbReference type="Pfam" id="PF25944">
    <property type="entry name" value="Beta-barrel_RND"/>
    <property type="match status" value="1"/>
</dbReference>
<evidence type="ECO:0000256" key="1">
    <source>
        <dbReference type="ARBA" id="ARBA00004196"/>
    </source>
</evidence>
<comment type="similarity">
    <text evidence="2">Belongs to the membrane fusion protein (MFP) (TC 8.A.1) family.</text>
</comment>
<dbReference type="SUPFAM" id="SSF111369">
    <property type="entry name" value="HlyD-like secretion proteins"/>
    <property type="match status" value="1"/>
</dbReference>
<dbReference type="Gene3D" id="2.40.30.170">
    <property type="match status" value="1"/>
</dbReference>
<dbReference type="Gene3D" id="2.40.50.100">
    <property type="match status" value="1"/>
</dbReference>
<dbReference type="OrthoDB" id="9801814at2"/>
<dbReference type="GO" id="GO:0046677">
    <property type="term" value="P:response to antibiotic"/>
    <property type="evidence" value="ECO:0007669"/>
    <property type="project" value="TreeGrafter"/>
</dbReference>
<evidence type="ECO:0000313" key="7">
    <source>
        <dbReference type="EMBL" id="RTE54316.1"/>
    </source>
</evidence>
<comment type="subcellular location">
    <subcellularLocation>
        <location evidence="1">Cell envelope</location>
    </subcellularLocation>
</comment>
<organism evidence="7 8">
    <name type="scientific">Arenibacter aquaticus</name>
    <dbReference type="NCBI Taxonomy" id="2489054"/>
    <lineage>
        <taxon>Bacteria</taxon>
        <taxon>Pseudomonadati</taxon>
        <taxon>Bacteroidota</taxon>
        <taxon>Flavobacteriia</taxon>
        <taxon>Flavobacteriales</taxon>
        <taxon>Flavobacteriaceae</taxon>
        <taxon>Arenibacter</taxon>
    </lineage>
</organism>
<dbReference type="GO" id="GO:0030313">
    <property type="term" value="C:cell envelope"/>
    <property type="evidence" value="ECO:0007669"/>
    <property type="project" value="UniProtKB-SubCell"/>
</dbReference>
<dbReference type="RefSeq" id="WP_126161048.1">
    <property type="nucleotide sequence ID" value="NZ_RQPJ01000002.1"/>
</dbReference>
<evidence type="ECO:0000256" key="2">
    <source>
        <dbReference type="ARBA" id="ARBA00009477"/>
    </source>
</evidence>
<proteinExistence type="inferred from homology"/>
<dbReference type="GO" id="GO:0005886">
    <property type="term" value="C:plasma membrane"/>
    <property type="evidence" value="ECO:0007669"/>
    <property type="project" value="TreeGrafter"/>
</dbReference>
<dbReference type="EMBL" id="RQPJ01000002">
    <property type="protein sequence ID" value="RTE54316.1"/>
    <property type="molecule type" value="Genomic_DNA"/>
</dbReference>
<dbReference type="AlphaFoldDB" id="A0A3S0D6S0"/>
<dbReference type="InterPro" id="IPR058625">
    <property type="entry name" value="MdtA-like_BSH"/>
</dbReference>
<dbReference type="InterPro" id="IPR006143">
    <property type="entry name" value="RND_pump_MFP"/>
</dbReference>
<dbReference type="PANTHER" id="PTHR30158">
    <property type="entry name" value="ACRA/E-RELATED COMPONENT OF DRUG EFFLUX TRANSPORTER"/>
    <property type="match status" value="1"/>
</dbReference>
<dbReference type="InterPro" id="IPR058624">
    <property type="entry name" value="MdtA-like_HH"/>
</dbReference>
<feature type="domain" description="Multidrug resistance protein MdtA-like beta-barrel" evidence="5">
    <location>
        <begin position="188"/>
        <end position="267"/>
    </location>
</feature>
<dbReference type="Pfam" id="PF25917">
    <property type="entry name" value="BSH_RND"/>
    <property type="match status" value="1"/>
</dbReference>
<dbReference type="Gene3D" id="1.10.287.470">
    <property type="entry name" value="Helix hairpin bin"/>
    <property type="match status" value="1"/>
</dbReference>
<dbReference type="Pfam" id="PF25876">
    <property type="entry name" value="HH_MFP_RND"/>
    <property type="match status" value="1"/>
</dbReference>
<name>A0A3S0D6S0_9FLAO</name>